<dbReference type="GO" id="GO:0030276">
    <property type="term" value="F:clathrin binding"/>
    <property type="evidence" value="ECO:0007669"/>
    <property type="project" value="TreeGrafter"/>
</dbReference>
<proteinExistence type="predicted"/>
<dbReference type="SUPFAM" id="SSF48464">
    <property type="entry name" value="ENTH/VHS domain"/>
    <property type="match status" value="2"/>
</dbReference>
<feature type="compositionally biased region" description="Gly residues" evidence="1">
    <location>
        <begin position="257"/>
        <end position="269"/>
    </location>
</feature>
<evidence type="ECO:0000256" key="1">
    <source>
        <dbReference type="SAM" id="MobiDB-lite"/>
    </source>
</evidence>
<feature type="compositionally biased region" description="Low complexity" evidence="1">
    <location>
        <begin position="517"/>
        <end position="532"/>
    </location>
</feature>
<dbReference type="Gene3D" id="1.25.40.90">
    <property type="match status" value="1"/>
</dbReference>
<evidence type="ECO:0000313" key="3">
    <source>
        <dbReference type="EMBL" id="KAF7357396.1"/>
    </source>
</evidence>
<dbReference type="Proteomes" id="UP000623467">
    <property type="component" value="Unassembled WGS sequence"/>
</dbReference>
<dbReference type="Pfam" id="PF01417">
    <property type="entry name" value="ENTH"/>
    <property type="match status" value="1"/>
</dbReference>
<dbReference type="GO" id="GO:0005768">
    <property type="term" value="C:endosome"/>
    <property type="evidence" value="ECO:0007669"/>
    <property type="project" value="TreeGrafter"/>
</dbReference>
<dbReference type="GO" id="GO:0006895">
    <property type="term" value="P:Golgi to endosome transport"/>
    <property type="evidence" value="ECO:0007669"/>
    <property type="project" value="TreeGrafter"/>
</dbReference>
<feature type="compositionally biased region" description="Basic residues" evidence="1">
    <location>
        <begin position="206"/>
        <end position="216"/>
    </location>
</feature>
<reference evidence="3" key="1">
    <citation type="submission" date="2020-05" db="EMBL/GenBank/DDBJ databases">
        <title>Mycena genomes resolve the evolution of fungal bioluminescence.</title>
        <authorList>
            <person name="Tsai I.J."/>
        </authorList>
    </citation>
    <scope>NUCLEOTIDE SEQUENCE</scope>
    <source>
        <strain evidence="3">160909Yilan</strain>
    </source>
</reference>
<accession>A0A8H6YFM4</accession>
<dbReference type="PANTHER" id="PTHR12276">
    <property type="entry name" value="EPSIN/ENT-RELATED"/>
    <property type="match status" value="1"/>
</dbReference>
<protein>
    <submittedName>
        <fullName evidence="3">ENTH-domain-containing protein</fullName>
    </submittedName>
</protein>
<dbReference type="SMART" id="SM00273">
    <property type="entry name" value="ENTH"/>
    <property type="match status" value="1"/>
</dbReference>
<dbReference type="GO" id="GO:0005543">
    <property type="term" value="F:phospholipid binding"/>
    <property type="evidence" value="ECO:0007669"/>
    <property type="project" value="TreeGrafter"/>
</dbReference>
<dbReference type="GO" id="GO:0005829">
    <property type="term" value="C:cytosol"/>
    <property type="evidence" value="ECO:0007669"/>
    <property type="project" value="GOC"/>
</dbReference>
<dbReference type="InterPro" id="IPR008942">
    <property type="entry name" value="ENTH_VHS"/>
</dbReference>
<keyword evidence="4" id="KW-1185">Reference proteome</keyword>
<comment type="caution">
    <text evidence="3">The sequence shown here is derived from an EMBL/GenBank/DDBJ whole genome shotgun (WGS) entry which is preliminary data.</text>
</comment>
<feature type="compositionally biased region" description="Pro residues" evidence="1">
    <location>
        <begin position="310"/>
        <end position="319"/>
    </location>
</feature>
<feature type="region of interest" description="Disordered" evidence="1">
    <location>
        <begin position="479"/>
        <end position="532"/>
    </location>
</feature>
<feature type="domain" description="ENTH" evidence="2">
    <location>
        <begin position="75"/>
        <end position="206"/>
    </location>
</feature>
<name>A0A8H6YFM4_9AGAR</name>
<dbReference type="EMBL" id="JACAZH010000010">
    <property type="protein sequence ID" value="KAF7357396.1"/>
    <property type="molecule type" value="Genomic_DNA"/>
</dbReference>
<dbReference type="GO" id="GO:0005886">
    <property type="term" value="C:plasma membrane"/>
    <property type="evidence" value="ECO:0007669"/>
    <property type="project" value="TreeGrafter"/>
</dbReference>
<organism evidence="3 4">
    <name type="scientific">Mycena sanguinolenta</name>
    <dbReference type="NCBI Taxonomy" id="230812"/>
    <lineage>
        <taxon>Eukaryota</taxon>
        <taxon>Fungi</taxon>
        <taxon>Dikarya</taxon>
        <taxon>Basidiomycota</taxon>
        <taxon>Agaricomycotina</taxon>
        <taxon>Agaricomycetes</taxon>
        <taxon>Agaricomycetidae</taxon>
        <taxon>Agaricales</taxon>
        <taxon>Marasmiineae</taxon>
        <taxon>Mycenaceae</taxon>
        <taxon>Mycena</taxon>
    </lineage>
</organism>
<dbReference type="PANTHER" id="PTHR12276:SF45">
    <property type="entry name" value="CLATHRIN INTERACTOR 1"/>
    <property type="match status" value="1"/>
</dbReference>
<dbReference type="InterPro" id="IPR013809">
    <property type="entry name" value="ENTH"/>
</dbReference>
<evidence type="ECO:0000313" key="4">
    <source>
        <dbReference type="Proteomes" id="UP000623467"/>
    </source>
</evidence>
<gene>
    <name evidence="3" type="ORF">MSAN_01335600</name>
</gene>
<dbReference type="PROSITE" id="PS50942">
    <property type="entry name" value="ENTH"/>
    <property type="match status" value="1"/>
</dbReference>
<dbReference type="GO" id="GO:0030125">
    <property type="term" value="C:clathrin vesicle coat"/>
    <property type="evidence" value="ECO:0007669"/>
    <property type="project" value="TreeGrafter"/>
</dbReference>
<dbReference type="GO" id="GO:0006897">
    <property type="term" value="P:endocytosis"/>
    <property type="evidence" value="ECO:0007669"/>
    <property type="project" value="TreeGrafter"/>
</dbReference>
<feature type="region of interest" description="Disordered" evidence="1">
    <location>
        <begin position="249"/>
        <end position="340"/>
    </location>
</feature>
<sequence length="589" mass="60780">MDRLEALGTALSQVTMYDIKSMYNQAKNVVLNVSEIEAKVREATNDEPCCNLDTKIFLGLVLGRNWYRRAQQMGSELDSDARYSKSVQHSISMGLFPTVSKPGGSRFPAPTSTKSCPVSMPVLWKRKPGSGARFTRRVALQLLEYLIKNGSERVVDDARSHISTLKMLRNFHYIDDKGKDEGVNVRNRSRELVELLSDVDKIRGERRKAKANKHKYTGTGNDGLSFASESGGRYGGFGSDSLSYGGGGSSGSDYYSSGGGSSSRGGGSSGFRDERRGGFDEYNAGDDEIDVGRTTSPVNTRAPPVRKSTAPPPPPPPAAPVNLFDPDDDDGFGAAPAVPAPPVNKSLPARALPAPAAPAAGLIDDDDFDDFQAAPVQAAPPVQAAAPARASAAFGGMTMTSPIAATPAAPPAFAQQQPPRTGMGMMGAPMGAGMARAPLHRLRLLPAPLQPQTPNYTGMSGMAPMAPGRPMGMGMGMGMGNTAGSPAPAPATPSKPASSFDDLWSMSLGSGSGSGGAAKPATPGAGAASGGKSIKDLEKEKAMAGLWGSGQQPQKPAAMGSGMMGMGMGGGGMGGGFSASSSGVDDLLG</sequence>
<dbReference type="AlphaFoldDB" id="A0A8H6YFM4"/>
<dbReference type="OrthoDB" id="4033880at2759"/>
<evidence type="ECO:0000259" key="2">
    <source>
        <dbReference type="PROSITE" id="PS50942"/>
    </source>
</evidence>
<feature type="region of interest" description="Disordered" evidence="1">
    <location>
        <begin position="206"/>
        <end position="225"/>
    </location>
</feature>